<dbReference type="RefSeq" id="WP_244702526.1">
    <property type="nucleotide sequence ID" value="NZ_BAAADN010000017.1"/>
</dbReference>
<dbReference type="EMBL" id="CP095005">
    <property type="protein sequence ID" value="UOO95175.1"/>
    <property type="molecule type" value="Genomic_DNA"/>
</dbReference>
<name>A0AAV3SEY0_HALDO</name>
<keyword evidence="3" id="KW-1185">Reference proteome</keyword>
<dbReference type="GeneID" id="71760236"/>
<sequence length="84" mass="9442">MATSTTDVAELNRIDRAILQMLAEGRATQGYLIDATPHTRSQIQRRLEALHMGEYIEKIHDGTALYEITQKGQNEVTDHSTTQS</sequence>
<evidence type="ECO:0000313" key="2">
    <source>
        <dbReference type="EMBL" id="UOO95175.1"/>
    </source>
</evidence>
<dbReference type="Proteomes" id="UP001500962">
    <property type="component" value="Unassembled WGS sequence"/>
</dbReference>
<reference evidence="1" key="1">
    <citation type="journal article" date="2014" name="Int. J. Syst. Evol. Microbiol.">
        <title>Complete genome sequence of Corynebacterium casei LMG S-19264T (=DSM 44701T), isolated from a smear-ripened cheese.</title>
        <authorList>
            <consortium name="US DOE Joint Genome Institute (JGI-PGF)"/>
            <person name="Walter F."/>
            <person name="Albersmeier A."/>
            <person name="Kalinowski J."/>
            <person name="Ruckert C."/>
        </authorList>
    </citation>
    <scope>NUCLEOTIDE SEQUENCE</scope>
    <source>
        <strain evidence="1">JCM 12289</strain>
    </source>
</reference>
<dbReference type="EMBL" id="BAAADN010000017">
    <property type="protein sequence ID" value="GAA0455746.1"/>
    <property type="molecule type" value="Genomic_DNA"/>
</dbReference>
<evidence type="ECO:0000313" key="3">
    <source>
        <dbReference type="Proteomes" id="UP000830542"/>
    </source>
</evidence>
<reference evidence="2" key="2">
    <citation type="submission" date="2022-04" db="EMBL/GenBank/DDBJ databases">
        <title>Sequencing and genomic assembly of Halococcus dombrowskii.</title>
        <authorList>
            <person name="Lim S.W."/>
            <person name="MacLea K.S."/>
        </authorList>
    </citation>
    <scope>NUCLEOTIDE SEQUENCE</scope>
    <source>
        <strain evidence="2">H4</strain>
    </source>
</reference>
<evidence type="ECO:0000313" key="1">
    <source>
        <dbReference type="EMBL" id="GAA0455746.1"/>
    </source>
</evidence>
<dbReference type="InterPro" id="IPR036390">
    <property type="entry name" value="WH_DNA-bd_sf"/>
</dbReference>
<accession>A0AAV3SEY0</accession>
<dbReference type="SUPFAM" id="SSF46785">
    <property type="entry name" value="Winged helix' DNA-binding domain"/>
    <property type="match status" value="1"/>
</dbReference>
<dbReference type="Gene3D" id="1.10.10.10">
    <property type="entry name" value="Winged helix-like DNA-binding domain superfamily/Winged helix DNA-binding domain"/>
    <property type="match status" value="1"/>
</dbReference>
<dbReference type="KEGG" id="hdo:MUK72_00270"/>
<dbReference type="AlphaFoldDB" id="A0AAV3SEY0"/>
<gene>
    <name evidence="1" type="ORF">GCM10008985_09550</name>
    <name evidence="2" type="ORF">MUK72_00270</name>
</gene>
<protein>
    <submittedName>
        <fullName evidence="1">Uncharacterized protein</fullName>
    </submittedName>
</protein>
<organism evidence="1 4">
    <name type="scientific">Halococcus dombrowskii</name>
    <dbReference type="NCBI Taxonomy" id="179637"/>
    <lineage>
        <taxon>Archaea</taxon>
        <taxon>Methanobacteriati</taxon>
        <taxon>Methanobacteriota</taxon>
        <taxon>Stenosarchaea group</taxon>
        <taxon>Halobacteria</taxon>
        <taxon>Halobacteriales</taxon>
        <taxon>Halococcaceae</taxon>
        <taxon>Halococcus</taxon>
    </lineage>
</organism>
<evidence type="ECO:0000313" key="4">
    <source>
        <dbReference type="Proteomes" id="UP001500962"/>
    </source>
</evidence>
<reference evidence="1" key="3">
    <citation type="submission" date="2023-12" db="EMBL/GenBank/DDBJ databases">
        <authorList>
            <person name="Sun Q."/>
            <person name="Inoue M."/>
        </authorList>
    </citation>
    <scope>NUCLEOTIDE SEQUENCE</scope>
    <source>
        <strain evidence="1">JCM 12289</strain>
    </source>
</reference>
<proteinExistence type="predicted"/>
<dbReference type="InterPro" id="IPR036388">
    <property type="entry name" value="WH-like_DNA-bd_sf"/>
</dbReference>
<dbReference type="Proteomes" id="UP000830542">
    <property type="component" value="Chromosome"/>
</dbReference>